<evidence type="ECO:0000313" key="8">
    <source>
        <dbReference type="EMBL" id="RYP04154.1"/>
    </source>
</evidence>
<accession>A0A4Q4TEN2</accession>
<evidence type="ECO:0000313" key="9">
    <source>
        <dbReference type="Proteomes" id="UP000293360"/>
    </source>
</evidence>
<dbReference type="EMBL" id="QJNU01000225">
    <property type="protein sequence ID" value="RYP04154.1"/>
    <property type="molecule type" value="Genomic_DNA"/>
</dbReference>
<feature type="chain" id="PRO_5020848991" description="Peptidase S8/S53 domain-containing protein" evidence="6">
    <location>
        <begin position="18"/>
        <end position="376"/>
    </location>
</feature>
<dbReference type="InterPro" id="IPR036852">
    <property type="entry name" value="Peptidase_S8/S53_dom_sf"/>
</dbReference>
<protein>
    <recommendedName>
        <fullName evidence="7">Peptidase S8/S53 domain-containing protein</fullName>
    </recommendedName>
</protein>
<keyword evidence="4" id="KW-0720">Serine protease</keyword>
<dbReference type="InterPro" id="IPR000209">
    <property type="entry name" value="Peptidase_S8/S53_dom"/>
</dbReference>
<comment type="caution">
    <text evidence="5">Lacks conserved residue(s) required for the propagation of feature annotation.</text>
</comment>
<dbReference type="PROSITE" id="PS00138">
    <property type="entry name" value="SUBTILASE_SER"/>
    <property type="match status" value="1"/>
</dbReference>
<dbReference type="Pfam" id="PF00082">
    <property type="entry name" value="Peptidase_S8"/>
    <property type="match status" value="1"/>
</dbReference>
<dbReference type="InterPro" id="IPR022398">
    <property type="entry name" value="Peptidase_S8_His-AS"/>
</dbReference>
<dbReference type="AlphaFoldDB" id="A0A4Q4TEN2"/>
<evidence type="ECO:0000256" key="4">
    <source>
        <dbReference type="ARBA" id="ARBA00022825"/>
    </source>
</evidence>
<dbReference type="InterPro" id="IPR034193">
    <property type="entry name" value="PCSK9_ProteinaseK-like"/>
</dbReference>
<dbReference type="InterPro" id="IPR050131">
    <property type="entry name" value="Peptidase_S8_subtilisin-like"/>
</dbReference>
<feature type="signal peptide" evidence="6">
    <location>
        <begin position="1"/>
        <end position="17"/>
    </location>
</feature>
<evidence type="ECO:0000256" key="3">
    <source>
        <dbReference type="ARBA" id="ARBA00022801"/>
    </source>
</evidence>
<keyword evidence="2" id="KW-0645">Protease</keyword>
<evidence type="ECO:0000256" key="6">
    <source>
        <dbReference type="SAM" id="SignalP"/>
    </source>
</evidence>
<keyword evidence="9" id="KW-1185">Reference proteome</keyword>
<dbReference type="SUPFAM" id="SSF52743">
    <property type="entry name" value="Subtilisin-like"/>
    <property type="match status" value="1"/>
</dbReference>
<dbReference type="STRING" id="155417.A0A4Q4TEN2"/>
<evidence type="ECO:0000256" key="1">
    <source>
        <dbReference type="ARBA" id="ARBA00011073"/>
    </source>
</evidence>
<gene>
    <name evidence="8" type="ORF">DL764_004653</name>
</gene>
<keyword evidence="3" id="KW-0378">Hydrolase</keyword>
<reference evidence="8 9" key="1">
    <citation type="submission" date="2018-06" db="EMBL/GenBank/DDBJ databases">
        <title>Complete Genomes of Monosporascus.</title>
        <authorList>
            <person name="Robinson A.J."/>
            <person name="Natvig D.O."/>
        </authorList>
    </citation>
    <scope>NUCLEOTIDE SEQUENCE [LARGE SCALE GENOMIC DNA]</scope>
    <source>
        <strain evidence="8 9">CBS 110550</strain>
    </source>
</reference>
<comment type="caution">
    <text evidence="8">The sequence shown here is derived from an EMBL/GenBank/DDBJ whole genome shotgun (WGS) entry which is preliminary data.</text>
</comment>
<evidence type="ECO:0000256" key="2">
    <source>
        <dbReference type="ARBA" id="ARBA00022670"/>
    </source>
</evidence>
<dbReference type="InterPro" id="IPR023828">
    <property type="entry name" value="Peptidase_S8_Ser-AS"/>
</dbReference>
<dbReference type="GO" id="GO:0006508">
    <property type="term" value="P:proteolysis"/>
    <property type="evidence" value="ECO:0007669"/>
    <property type="project" value="UniProtKB-KW"/>
</dbReference>
<dbReference type="PANTHER" id="PTHR43806:SF11">
    <property type="entry name" value="CEREVISIN-RELATED"/>
    <property type="match status" value="1"/>
</dbReference>
<dbReference type="PRINTS" id="PR00723">
    <property type="entry name" value="SUBTILISIN"/>
</dbReference>
<dbReference type="CDD" id="cd04077">
    <property type="entry name" value="Peptidases_S8_PCSK9_ProteinaseK_like"/>
    <property type="match status" value="1"/>
</dbReference>
<dbReference type="InterPro" id="IPR015500">
    <property type="entry name" value="Peptidase_S8_subtilisin-rel"/>
</dbReference>
<sequence>MSAINLLLFALSSVALAKAPLVNREAPDSIADNYIVVLKNDILADRIQEHYGLMRAASAKLPGGRRGVNMLDEILNNELEQVDYVSQDAAPQAHAPLSEKAVQSQSLVSRDDADLEEPWGLGRLSHRKPGNTFYVHQRQRQTENRMANPRQEFGDRARWGARFVDEEIDDLDFDEAGHGTHVAGIVAGNTLGVDNHTIPIAVKVLAVQHATDNGAISRSVINMSLGSGRVDAADDAIRSAVKAGMTVVVSAGNNGHNACELSPAGVKEVITVGSIDRDDKRPVWSNWGECLNVFAPGVDIFSTYNESDTSYRVMSGTSMASPHVAGLVTYLMSQESNLTTPAQVSSRVKELATKDMVGDPLWSPDLIAFNGNQEEL</sequence>
<dbReference type="PROSITE" id="PS00137">
    <property type="entry name" value="SUBTILASE_HIS"/>
    <property type="match status" value="1"/>
</dbReference>
<dbReference type="Proteomes" id="UP000293360">
    <property type="component" value="Unassembled WGS sequence"/>
</dbReference>
<proteinExistence type="inferred from homology"/>
<dbReference type="PROSITE" id="PS51892">
    <property type="entry name" value="SUBTILASE"/>
    <property type="match status" value="1"/>
</dbReference>
<keyword evidence="6" id="KW-0732">Signal</keyword>
<name>A0A4Q4TEN2_9PEZI</name>
<organism evidence="8 9">
    <name type="scientific">Monosporascus ibericus</name>
    <dbReference type="NCBI Taxonomy" id="155417"/>
    <lineage>
        <taxon>Eukaryota</taxon>
        <taxon>Fungi</taxon>
        <taxon>Dikarya</taxon>
        <taxon>Ascomycota</taxon>
        <taxon>Pezizomycotina</taxon>
        <taxon>Sordariomycetes</taxon>
        <taxon>Xylariomycetidae</taxon>
        <taxon>Xylariales</taxon>
        <taxon>Xylariales incertae sedis</taxon>
        <taxon>Monosporascus</taxon>
    </lineage>
</organism>
<dbReference type="GO" id="GO:0004252">
    <property type="term" value="F:serine-type endopeptidase activity"/>
    <property type="evidence" value="ECO:0007669"/>
    <property type="project" value="InterPro"/>
</dbReference>
<dbReference type="Gene3D" id="3.40.50.200">
    <property type="entry name" value="Peptidase S8/S53 domain"/>
    <property type="match status" value="1"/>
</dbReference>
<dbReference type="OrthoDB" id="206201at2759"/>
<dbReference type="PANTHER" id="PTHR43806">
    <property type="entry name" value="PEPTIDASE S8"/>
    <property type="match status" value="1"/>
</dbReference>
<feature type="domain" description="Peptidase S8/S53" evidence="7">
    <location>
        <begin position="173"/>
        <end position="352"/>
    </location>
</feature>
<evidence type="ECO:0000259" key="7">
    <source>
        <dbReference type="Pfam" id="PF00082"/>
    </source>
</evidence>
<comment type="similarity">
    <text evidence="1 5">Belongs to the peptidase S8 family.</text>
</comment>
<evidence type="ECO:0000256" key="5">
    <source>
        <dbReference type="PROSITE-ProRule" id="PRU01240"/>
    </source>
</evidence>